<dbReference type="InterPro" id="IPR006652">
    <property type="entry name" value="Kelch_1"/>
</dbReference>
<evidence type="ECO:0000256" key="1">
    <source>
        <dbReference type="ARBA" id="ARBA00022741"/>
    </source>
</evidence>
<evidence type="ECO:0000256" key="2">
    <source>
        <dbReference type="ARBA" id="ARBA00023134"/>
    </source>
</evidence>
<dbReference type="CDD" id="cd00157">
    <property type="entry name" value="Rho"/>
    <property type="match status" value="1"/>
</dbReference>
<keyword evidence="4" id="KW-1185">Reference proteome</keyword>
<dbReference type="InterPro" id="IPR003578">
    <property type="entry name" value="Small_GTPase_Rho"/>
</dbReference>
<dbReference type="SUPFAM" id="SSF117281">
    <property type="entry name" value="Kelch motif"/>
    <property type="match status" value="1"/>
</dbReference>
<dbReference type="PRINTS" id="PR00449">
    <property type="entry name" value="RASTRNSFRMNG"/>
</dbReference>
<dbReference type="Gene3D" id="2.120.10.80">
    <property type="entry name" value="Kelch-type beta propeller"/>
    <property type="match status" value="2"/>
</dbReference>
<evidence type="ECO:0000313" key="4">
    <source>
        <dbReference type="Proteomes" id="UP001431209"/>
    </source>
</evidence>
<dbReference type="Gene3D" id="3.40.50.300">
    <property type="entry name" value="P-loop containing nucleotide triphosphate hydrolases"/>
    <property type="match status" value="1"/>
</dbReference>
<dbReference type="SUPFAM" id="SSF52540">
    <property type="entry name" value="P-loop containing nucleoside triphosphate hydrolases"/>
    <property type="match status" value="1"/>
</dbReference>
<evidence type="ECO:0000313" key="3">
    <source>
        <dbReference type="EMBL" id="KAL0483725.1"/>
    </source>
</evidence>
<keyword evidence="1" id="KW-0547">Nucleotide-binding</keyword>
<dbReference type="Pfam" id="PF00071">
    <property type="entry name" value="Ras"/>
    <property type="match status" value="1"/>
</dbReference>
<keyword evidence="2" id="KW-0342">GTP-binding</keyword>
<reference evidence="3 4" key="1">
    <citation type="submission" date="2024-03" db="EMBL/GenBank/DDBJ databases">
        <title>The Acrasis kona genome and developmental transcriptomes reveal deep origins of eukaryotic multicellular pathways.</title>
        <authorList>
            <person name="Sheikh S."/>
            <person name="Fu C.-J."/>
            <person name="Brown M.W."/>
            <person name="Baldauf S.L."/>
        </authorList>
    </citation>
    <scope>NUCLEOTIDE SEQUENCE [LARGE SCALE GENOMIC DNA]</scope>
    <source>
        <strain evidence="3 4">ATCC MYA-3509</strain>
    </source>
</reference>
<name>A0AAW2Z2P4_9EUKA</name>
<feature type="non-terminal residue" evidence="3">
    <location>
        <position position="1"/>
    </location>
</feature>
<dbReference type="PROSITE" id="PS51420">
    <property type="entry name" value="RHO"/>
    <property type="match status" value="1"/>
</dbReference>
<accession>A0AAW2Z2P4</accession>
<dbReference type="InterPro" id="IPR001806">
    <property type="entry name" value="Small_GTPase"/>
</dbReference>
<dbReference type="NCBIfam" id="TIGR00231">
    <property type="entry name" value="small_GTP"/>
    <property type="match status" value="1"/>
</dbReference>
<dbReference type="InterPro" id="IPR005225">
    <property type="entry name" value="Small_GTP-bd"/>
</dbReference>
<dbReference type="AlphaFoldDB" id="A0AAW2Z2P4"/>
<dbReference type="GO" id="GO:0003924">
    <property type="term" value="F:GTPase activity"/>
    <property type="evidence" value="ECO:0007669"/>
    <property type="project" value="InterPro"/>
</dbReference>
<dbReference type="SMART" id="SM00175">
    <property type="entry name" value="RAB"/>
    <property type="match status" value="1"/>
</dbReference>
<protein>
    <submittedName>
        <fullName evidence="3">Uncharacterized protein</fullName>
    </submittedName>
</protein>
<dbReference type="SMART" id="SM00173">
    <property type="entry name" value="RAS"/>
    <property type="match status" value="1"/>
</dbReference>
<comment type="caution">
    <text evidence="3">The sequence shown here is derived from an EMBL/GenBank/DDBJ whole genome shotgun (WGS) entry which is preliminary data.</text>
</comment>
<sequence>GHTTCSFEKDGETIVYVFGGSQEVDVSKPSFLKNEVHKFCGDRELQLVPTNNKIQPRSFSSSFCKENQLFVFGGKANGYLNDIWCLDLGTNVWSQKQYLFDNKWYVPSPRYGQCAVLLDNKAYIYGGYDNSGFTDSYLYVYQIDENKWLQPVEIIDAPSRFHHSMVLVGDAIYIYGGCNEKRTCFSDFFSVSTKNFFVTMITGEDGFAPTARFGHCMYYFDEMFYIIGGTNNSKTDFNQVQCFNKEKMWVKQERPYDCLVFATVTCSTQGEVNLFGGVTRSPDRTTVSTTQHNQEEKTWNEDLRIIIHNLSEDVIISVLLFCDYKTLGNIFCSSKSWRISKLAGANILWDQHTRKVTESLEYMQFVQKDKTKTQINQLLHCACGPYDTNFKKCIDLIMKARSDYNNQPQFDARAASLLKNALRYTKLNSTHFVGPSYKVVQVGDGASGKTCLWIRSVCGQFPEEYVPTVFDNYSACLWGEDGVTVSIGCWDTAGPEDYDRLRPLSYPQTDVFLITFSVMNRCSFVNVETKWIPELRHHCPLTTHYFGWIKEGFKKGPRVDEEIGGTQNDCCSRI</sequence>
<proteinExistence type="predicted"/>
<dbReference type="PROSITE" id="PS51419">
    <property type="entry name" value="RAB"/>
    <property type="match status" value="1"/>
</dbReference>
<dbReference type="GO" id="GO:0007264">
    <property type="term" value="P:small GTPase-mediated signal transduction"/>
    <property type="evidence" value="ECO:0007669"/>
    <property type="project" value="InterPro"/>
</dbReference>
<dbReference type="EMBL" id="JAOPGA020000984">
    <property type="protein sequence ID" value="KAL0483725.1"/>
    <property type="molecule type" value="Genomic_DNA"/>
</dbReference>
<dbReference type="PANTHER" id="PTHR24072">
    <property type="entry name" value="RHO FAMILY GTPASE"/>
    <property type="match status" value="1"/>
</dbReference>
<dbReference type="InterPro" id="IPR015915">
    <property type="entry name" value="Kelch-typ_b-propeller"/>
</dbReference>
<dbReference type="SMART" id="SM00174">
    <property type="entry name" value="RHO"/>
    <property type="match status" value="1"/>
</dbReference>
<dbReference type="InterPro" id="IPR027417">
    <property type="entry name" value="P-loop_NTPase"/>
</dbReference>
<dbReference type="GO" id="GO:0005525">
    <property type="term" value="F:GTP binding"/>
    <property type="evidence" value="ECO:0007669"/>
    <property type="project" value="UniProtKB-KW"/>
</dbReference>
<organism evidence="3 4">
    <name type="scientific">Acrasis kona</name>
    <dbReference type="NCBI Taxonomy" id="1008807"/>
    <lineage>
        <taxon>Eukaryota</taxon>
        <taxon>Discoba</taxon>
        <taxon>Heterolobosea</taxon>
        <taxon>Tetramitia</taxon>
        <taxon>Eutetramitia</taxon>
        <taxon>Acrasidae</taxon>
        <taxon>Acrasis</taxon>
    </lineage>
</organism>
<dbReference type="Proteomes" id="UP001431209">
    <property type="component" value="Unassembled WGS sequence"/>
</dbReference>
<dbReference type="Pfam" id="PF24681">
    <property type="entry name" value="Kelch_KLHDC2_KLHL20_DRC7"/>
    <property type="match status" value="1"/>
</dbReference>
<dbReference type="Pfam" id="PF01344">
    <property type="entry name" value="Kelch_1"/>
    <property type="match status" value="1"/>
</dbReference>
<gene>
    <name evidence="3" type="ORF">AKO1_013999</name>
</gene>